<dbReference type="InterPro" id="IPR050267">
    <property type="entry name" value="Anti-sigma-factor_SerPK"/>
</dbReference>
<keyword evidence="1" id="KW-0808">Transferase</keyword>
<dbReference type="AlphaFoldDB" id="A0AAE4WBQ7"/>
<evidence type="ECO:0000256" key="1">
    <source>
        <dbReference type="ARBA" id="ARBA00022527"/>
    </source>
</evidence>
<keyword evidence="3" id="KW-0547">Nucleotide-binding</keyword>
<protein>
    <submittedName>
        <fullName evidence="3">ATP-binding protein</fullName>
    </submittedName>
</protein>
<name>A0AAE4WBQ7_AGRVI</name>
<keyword evidence="3" id="KW-0067">ATP-binding</keyword>
<evidence type="ECO:0000259" key="2">
    <source>
        <dbReference type="Pfam" id="PF13581"/>
    </source>
</evidence>
<dbReference type="EMBL" id="WPHM01000004">
    <property type="protein sequence ID" value="MUZ57691.1"/>
    <property type="molecule type" value="Genomic_DNA"/>
</dbReference>
<proteinExistence type="predicted"/>
<dbReference type="Gene3D" id="3.30.565.10">
    <property type="entry name" value="Histidine kinase-like ATPase, C-terminal domain"/>
    <property type="match status" value="1"/>
</dbReference>
<gene>
    <name evidence="3" type="ORF">GOZ95_09525</name>
</gene>
<organism evidence="3 4">
    <name type="scientific">Agrobacterium vitis</name>
    <name type="common">Rhizobium vitis</name>
    <dbReference type="NCBI Taxonomy" id="373"/>
    <lineage>
        <taxon>Bacteria</taxon>
        <taxon>Pseudomonadati</taxon>
        <taxon>Pseudomonadota</taxon>
        <taxon>Alphaproteobacteria</taxon>
        <taxon>Hyphomicrobiales</taxon>
        <taxon>Rhizobiaceae</taxon>
        <taxon>Rhizobium/Agrobacterium group</taxon>
        <taxon>Agrobacterium</taxon>
    </lineage>
</organism>
<dbReference type="SUPFAM" id="SSF55874">
    <property type="entry name" value="ATPase domain of HSP90 chaperone/DNA topoisomerase II/histidine kinase"/>
    <property type="match status" value="1"/>
</dbReference>
<dbReference type="RefSeq" id="WP_156629800.1">
    <property type="nucleotide sequence ID" value="NZ_JABAEJ010000003.1"/>
</dbReference>
<dbReference type="Pfam" id="PF13581">
    <property type="entry name" value="HATPase_c_2"/>
    <property type="match status" value="1"/>
</dbReference>
<accession>A0AAE4WBQ7</accession>
<dbReference type="GO" id="GO:0004674">
    <property type="term" value="F:protein serine/threonine kinase activity"/>
    <property type="evidence" value="ECO:0007669"/>
    <property type="project" value="UniProtKB-KW"/>
</dbReference>
<reference evidence="3 4" key="1">
    <citation type="submission" date="2019-12" db="EMBL/GenBank/DDBJ databases">
        <title>Whole-genome sequencing of Allorhizobium vitis.</title>
        <authorList>
            <person name="Gan H.M."/>
            <person name="Szegedi E."/>
            <person name="Burr T."/>
            <person name="Savka M.A."/>
        </authorList>
    </citation>
    <scope>NUCLEOTIDE SEQUENCE [LARGE SCALE GENOMIC DNA]</scope>
    <source>
        <strain evidence="3 4">CG989</strain>
    </source>
</reference>
<comment type="caution">
    <text evidence="3">The sequence shown here is derived from an EMBL/GenBank/DDBJ whole genome shotgun (WGS) entry which is preliminary data.</text>
</comment>
<feature type="domain" description="Histidine kinase/HSP90-like ATPase" evidence="2">
    <location>
        <begin position="10"/>
        <end position="135"/>
    </location>
</feature>
<sequence>MGQHFSCRLPPTPSNVGVLISGVESFLHANGIPENHQHLFALVLDEVLMNIVSYGFKADGNHFMEVSLTVAQGLVRTEVVDDGIAFNPLLSPDPDTTLGVEDREIGGLGLFLVKKLMDKVEYERRDNLNNLKFTKDCSAKGASS</sequence>
<dbReference type="PANTHER" id="PTHR35526:SF3">
    <property type="entry name" value="ANTI-SIGMA-F FACTOR RSBW"/>
    <property type="match status" value="1"/>
</dbReference>
<keyword evidence="1" id="KW-0418">Kinase</keyword>
<keyword evidence="1" id="KW-0723">Serine/threonine-protein kinase</keyword>
<evidence type="ECO:0000313" key="4">
    <source>
        <dbReference type="Proteomes" id="UP000436692"/>
    </source>
</evidence>
<dbReference type="CDD" id="cd16936">
    <property type="entry name" value="HATPase_RsbW-like"/>
    <property type="match status" value="1"/>
</dbReference>
<dbReference type="InterPro" id="IPR003594">
    <property type="entry name" value="HATPase_dom"/>
</dbReference>
<dbReference type="Proteomes" id="UP000436692">
    <property type="component" value="Unassembled WGS sequence"/>
</dbReference>
<evidence type="ECO:0000313" key="3">
    <source>
        <dbReference type="EMBL" id="MUZ57691.1"/>
    </source>
</evidence>
<dbReference type="GO" id="GO:0005524">
    <property type="term" value="F:ATP binding"/>
    <property type="evidence" value="ECO:0007669"/>
    <property type="project" value="UniProtKB-KW"/>
</dbReference>
<dbReference type="InterPro" id="IPR036890">
    <property type="entry name" value="HATPase_C_sf"/>
</dbReference>
<dbReference type="PANTHER" id="PTHR35526">
    <property type="entry name" value="ANTI-SIGMA-F FACTOR RSBW-RELATED"/>
    <property type="match status" value="1"/>
</dbReference>